<sequence length="849" mass="93227">MTELPIESALPELIKALGANTGAVLVAPPGAGKTTRVPLALLNESWLAGRKILMLEPRRLAARAAARFMASALDEPVGQTVGYRVKLDSKTSPSTRIEVITEGVLTRLLQADPALEDVGLVIFDEFHERSLHADTGLALCLQSQALLRDDLRLLVMSATLDAEPVAQLLNEAPIVLSEGRSYPVETIFREKRVDGRIEPELVRTIQTALADHAGDLLVFLPGEGEIRRVQARLRELELGPGVRITPLYGSLPQEAQDQAIAPSPPGTRKIVLATSIAESSLTVEGVRIVIDSGLMRVPRFSPRTGMTSLATVPVSRASADQRRGRAGRLAPGVCYRLWTEADDRRLASRTTPEMLEADLAALALELAAWGVADPAELLWLDPPPAAAFAQARELLRQLGALNGDGGITPHGKSMAELGLHPRLAHMMLQAVPLQLGELACELAALLNERDMLRSEPQAANADVRLRLEALRRSTPQAGAREASGELPGGEAFYQGFTVDTVACRRIAAEASQWKRALRLSQDSHRSGDIDACGMLLAFAYPDRIGQQRTTGRFLLRNGRGAAFGVVQPLSRAAYLVAASLDDQGQDSRIHLAAPLELQELEACMRDQITEESVIEWDRTVQAVRARKRRRLGALTLGEQTIVNPSPDEALAAVLQGIAMEGLSILPWSKASRQLQLRLQFMHHADPANWPDACEQALLDSMEEWLAPHLYGMRSRADLARLNLHDILEAWLPWEQRKELDAYAPTHFQVPSGSRIAIDYNEPSQPLLSVRLQEMFGLLDTPRIGRGRVPLTLHLLSPASRPVQVTQDLASFWSGTYFEVKKDLKGRYPKHYWPDDPLIAQPTNRVRPRT</sequence>
<dbReference type="FunFam" id="3.40.50.300:FF:002125">
    <property type="entry name" value="ATP-dependent helicase HrpB"/>
    <property type="match status" value="1"/>
</dbReference>
<dbReference type="InterPro" id="IPR007502">
    <property type="entry name" value="Helicase-assoc_dom"/>
</dbReference>
<keyword evidence="4" id="KW-0067">ATP-binding</keyword>
<dbReference type="InterPro" id="IPR014001">
    <property type="entry name" value="Helicase_ATP-bd"/>
</dbReference>
<dbReference type="RefSeq" id="WP_094018416.1">
    <property type="nucleotide sequence ID" value="NZ_NMQW01000057.1"/>
</dbReference>
<protein>
    <submittedName>
        <fullName evidence="7">ATP-dependent helicase HrpB</fullName>
    </submittedName>
</protein>
<dbReference type="InterPro" id="IPR056329">
    <property type="entry name" value="CON_HrpB"/>
</dbReference>
<dbReference type="OrthoDB" id="9808833at2"/>
<proteinExistence type="predicted"/>
<dbReference type="AlphaFoldDB" id="A0A229UHB1"/>
<dbReference type="GO" id="GO:0005524">
    <property type="term" value="F:ATP binding"/>
    <property type="evidence" value="ECO:0007669"/>
    <property type="project" value="UniProtKB-KW"/>
</dbReference>
<dbReference type="Pfam" id="PF04408">
    <property type="entry name" value="WHD_HA2"/>
    <property type="match status" value="1"/>
</dbReference>
<dbReference type="Pfam" id="PF00271">
    <property type="entry name" value="Helicase_C"/>
    <property type="match status" value="1"/>
</dbReference>
<reference evidence="7 8" key="1">
    <citation type="submission" date="2017-07" db="EMBL/GenBank/DDBJ databases">
        <title>Genome sequencing and assembly of Paenibacillus rigui.</title>
        <authorList>
            <person name="Mayilraj S."/>
        </authorList>
    </citation>
    <scope>NUCLEOTIDE SEQUENCE [LARGE SCALE GENOMIC DNA]</scope>
    <source>
        <strain evidence="7 8">JCM 16352</strain>
    </source>
</reference>
<dbReference type="InterPro" id="IPR027417">
    <property type="entry name" value="P-loop_NTPase"/>
</dbReference>
<dbReference type="SMART" id="SM00847">
    <property type="entry name" value="HA2"/>
    <property type="match status" value="1"/>
</dbReference>
<dbReference type="InterPro" id="IPR049614">
    <property type="entry name" value="HrpB_DEXH"/>
</dbReference>
<keyword evidence="8" id="KW-1185">Reference proteome</keyword>
<dbReference type="InterPro" id="IPR001650">
    <property type="entry name" value="Helicase_C-like"/>
</dbReference>
<dbReference type="Pfam" id="PF08482">
    <property type="entry name" value="HrpB_C"/>
    <property type="match status" value="1"/>
</dbReference>
<dbReference type="PANTHER" id="PTHR43519">
    <property type="entry name" value="ATP-DEPENDENT RNA HELICASE HRPB"/>
    <property type="match status" value="1"/>
</dbReference>
<keyword evidence="2" id="KW-0378">Hydrolase</keyword>
<name>A0A229UHB1_9BACL</name>
<dbReference type="PROSITE" id="PS51194">
    <property type="entry name" value="HELICASE_CTER"/>
    <property type="match status" value="1"/>
</dbReference>
<keyword evidence="1" id="KW-0547">Nucleotide-binding</keyword>
<dbReference type="Pfam" id="PF00270">
    <property type="entry name" value="DEAD"/>
    <property type="match status" value="1"/>
</dbReference>
<feature type="domain" description="Helicase ATP-binding" evidence="5">
    <location>
        <begin position="14"/>
        <end position="178"/>
    </location>
</feature>
<gene>
    <name evidence="7" type="primary">hrpB</name>
    <name evidence="7" type="ORF">CF651_29365</name>
</gene>
<dbReference type="Gene3D" id="3.40.50.300">
    <property type="entry name" value="P-loop containing nucleotide triphosphate hydrolases"/>
    <property type="match status" value="2"/>
</dbReference>
<dbReference type="SMART" id="SM00490">
    <property type="entry name" value="HELICc"/>
    <property type="match status" value="1"/>
</dbReference>
<evidence type="ECO:0000256" key="3">
    <source>
        <dbReference type="ARBA" id="ARBA00022806"/>
    </source>
</evidence>
<dbReference type="Proteomes" id="UP000215509">
    <property type="component" value="Unassembled WGS sequence"/>
</dbReference>
<dbReference type="CDD" id="cd18791">
    <property type="entry name" value="SF2_C_RHA"/>
    <property type="match status" value="1"/>
</dbReference>
<dbReference type="CDD" id="cd17990">
    <property type="entry name" value="DEXHc_HrpB"/>
    <property type="match status" value="1"/>
</dbReference>
<evidence type="ECO:0000313" key="8">
    <source>
        <dbReference type="Proteomes" id="UP000215509"/>
    </source>
</evidence>
<accession>A0A229UHB1</accession>
<evidence type="ECO:0000256" key="1">
    <source>
        <dbReference type="ARBA" id="ARBA00022741"/>
    </source>
</evidence>
<evidence type="ECO:0000313" key="7">
    <source>
        <dbReference type="EMBL" id="OXM82774.1"/>
    </source>
</evidence>
<keyword evidence="3 7" id="KW-0347">Helicase</keyword>
<dbReference type="SMART" id="SM00487">
    <property type="entry name" value="DEXDc"/>
    <property type="match status" value="1"/>
</dbReference>
<dbReference type="Gene3D" id="1.20.120.1080">
    <property type="match status" value="1"/>
</dbReference>
<dbReference type="PANTHER" id="PTHR43519:SF1">
    <property type="entry name" value="ATP-DEPENDENT RNA HELICASE HRPB"/>
    <property type="match status" value="1"/>
</dbReference>
<dbReference type="InterPro" id="IPR013689">
    <property type="entry name" value="RNA_helicase_ATP-dep_HrpB_C"/>
</dbReference>
<dbReference type="InterPro" id="IPR010225">
    <property type="entry name" value="HrpB"/>
</dbReference>
<evidence type="ECO:0000256" key="4">
    <source>
        <dbReference type="ARBA" id="ARBA00022840"/>
    </source>
</evidence>
<dbReference type="GO" id="GO:0004386">
    <property type="term" value="F:helicase activity"/>
    <property type="evidence" value="ECO:0007669"/>
    <property type="project" value="UniProtKB-KW"/>
</dbReference>
<feature type="domain" description="Helicase C-terminal" evidence="6">
    <location>
        <begin position="204"/>
        <end position="370"/>
    </location>
</feature>
<dbReference type="EMBL" id="NMQW01000057">
    <property type="protein sequence ID" value="OXM82774.1"/>
    <property type="molecule type" value="Genomic_DNA"/>
</dbReference>
<evidence type="ECO:0000256" key="2">
    <source>
        <dbReference type="ARBA" id="ARBA00022801"/>
    </source>
</evidence>
<comment type="caution">
    <text evidence="7">The sequence shown here is derived from an EMBL/GenBank/DDBJ whole genome shotgun (WGS) entry which is preliminary data.</text>
</comment>
<dbReference type="PIRSF" id="PIRSF005496">
    <property type="entry name" value="ATP_hel_hrpB"/>
    <property type="match status" value="1"/>
</dbReference>
<dbReference type="NCBIfam" id="TIGR01970">
    <property type="entry name" value="DEAH_box_HrpB"/>
    <property type="match status" value="1"/>
</dbReference>
<evidence type="ECO:0000259" key="6">
    <source>
        <dbReference type="PROSITE" id="PS51194"/>
    </source>
</evidence>
<dbReference type="SUPFAM" id="SSF52540">
    <property type="entry name" value="P-loop containing nucleoside triphosphate hydrolases"/>
    <property type="match status" value="1"/>
</dbReference>
<dbReference type="Pfam" id="PF24473">
    <property type="entry name" value="CON_HrpB"/>
    <property type="match status" value="1"/>
</dbReference>
<organism evidence="7 8">
    <name type="scientific">Paenibacillus rigui</name>
    <dbReference type="NCBI Taxonomy" id="554312"/>
    <lineage>
        <taxon>Bacteria</taxon>
        <taxon>Bacillati</taxon>
        <taxon>Bacillota</taxon>
        <taxon>Bacilli</taxon>
        <taxon>Bacillales</taxon>
        <taxon>Paenibacillaceae</taxon>
        <taxon>Paenibacillus</taxon>
    </lineage>
</organism>
<evidence type="ECO:0000259" key="5">
    <source>
        <dbReference type="PROSITE" id="PS51192"/>
    </source>
</evidence>
<dbReference type="InterPro" id="IPR011545">
    <property type="entry name" value="DEAD/DEAH_box_helicase_dom"/>
</dbReference>
<dbReference type="GO" id="GO:0003676">
    <property type="term" value="F:nucleic acid binding"/>
    <property type="evidence" value="ECO:0007669"/>
    <property type="project" value="InterPro"/>
</dbReference>
<dbReference type="InterPro" id="IPR048333">
    <property type="entry name" value="HA2_WH"/>
</dbReference>
<dbReference type="GO" id="GO:0016787">
    <property type="term" value="F:hydrolase activity"/>
    <property type="evidence" value="ECO:0007669"/>
    <property type="project" value="UniProtKB-KW"/>
</dbReference>
<dbReference type="PROSITE" id="PS51192">
    <property type="entry name" value="HELICASE_ATP_BIND_1"/>
    <property type="match status" value="1"/>
</dbReference>